<dbReference type="EMBL" id="CP036279">
    <property type="protein sequence ID" value="QDU61466.1"/>
    <property type="molecule type" value="Genomic_DNA"/>
</dbReference>
<organism evidence="2 3">
    <name type="scientific">Kolteria novifilia</name>
    <dbReference type="NCBI Taxonomy" id="2527975"/>
    <lineage>
        <taxon>Bacteria</taxon>
        <taxon>Pseudomonadati</taxon>
        <taxon>Planctomycetota</taxon>
        <taxon>Planctomycetia</taxon>
        <taxon>Kolteriales</taxon>
        <taxon>Kolteriaceae</taxon>
        <taxon>Kolteria</taxon>
    </lineage>
</organism>
<accession>A0A518B3G4</accession>
<dbReference type="PANTHER" id="PTHR34610:SF3">
    <property type="entry name" value="SSL7007 PROTEIN"/>
    <property type="match status" value="1"/>
</dbReference>
<name>A0A518B3G4_9BACT</name>
<dbReference type="AlphaFoldDB" id="A0A518B3G4"/>
<dbReference type="PANTHER" id="PTHR34610">
    <property type="entry name" value="SSL7007 PROTEIN"/>
    <property type="match status" value="1"/>
</dbReference>
<gene>
    <name evidence="2" type="ORF">Pan216_23260</name>
</gene>
<dbReference type="InterPro" id="IPR029060">
    <property type="entry name" value="PIN-like_dom_sf"/>
</dbReference>
<dbReference type="InterPro" id="IPR002850">
    <property type="entry name" value="PIN_toxin-like"/>
</dbReference>
<sequence>MAPPRLLLDTNILIASAYASSSASRWIVDGCLEGRFQAVMTLAVQREYERIGHAALKRPEQLARLSELLDSARLVEPVPTRRVVPDDPDDDKFVAAALSGSVDVLISNDQHLLDLDGFESIRVLRPGRFRDEWEEED</sequence>
<dbReference type="SUPFAM" id="SSF88723">
    <property type="entry name" value="PIN domain-like"/>
    <property type="match status" value="1"/>
</dbReference>
<feature type="domain" description="PIN" evidence="1">
    <location>
        <begin position="5"/>
        <end position="111"/>
    </location>
</feature>
<keyword evidence="3" id="KW-1185">Reference proteome</keyword>
<dbReference type="InterPro" id="IPR002716">
    <property type="entry name" value="PIN_dom"/>
</dbReference>
<evidence type="ECO:0000313" key="3">
    <source>
        <dbReference type="Proteomes" id="UP000317093"/>
    </source>
</evidence>
<evidence type="ECO:0000259" key="1">
    <source>
        <dbReference type="Pfam" id="PF13470"/>
    </source>
</evidence>
<protein>
    <recommendedName>
        <fullName evidence="1">PIN domain-containing protein</fullName>
    </recommendedName>
</protein>
<dbReference type="Pfam" id="PF13470">
    <property type="entry name" value="PIN_3"/>
    <property type="match status" value="1"/>
</dbReference>
<dbReference type="KEGG" id="knv:Pan216_23260"/>
<dbReference type="Proteomes" id="UP000317093">
    <property type="component" value="Chromosome"/>
</dbReference>
<proteinExistence type="predicted"/>
<reference evidence="2 3" key="1">
    <citation type="submission" date="2019-02" db="EMBL/GenBank/DDBJ databases">
        <title>Deep-cultivation of Planctomycetes and their phenomic and genomic characterization uncovers novel biology.</title>
        <authorList>
            <person name="Wiegand S."/>
            <person name="Jogler M."/>
            <person name="Boedeker C."/>
            <person name="Pinto D."/>
            <person name="Vollmers J."/>
            <person name="Rivas-Marin E."/>
            <person name="Kohn T."/>
            <person name="Peeters S.H."/>
            <person name="Heuer A."/>
            <person name="Rast P."/>
            <person name="Oberbeckmann S."/>
            <person name="Bunk B."/>
            <person name="Jeske O."/>
            <person name="Meyerdierks A."/>
            <person name="Storesund J.E."/>
            <person name="Kallscheuer N."/>
            <person name="Luecker S."/>
            <person name="Lage O.M."/>
            <person name="Pohl T."/>
            <person name="Merkel B.J."/>
            <person name="Hornburger P."/>
            <person name="Mueller R.-W."/>
            <person name="Bruemmer F."/>
            <person name="Labrenz M."/>
            <person name="Spormann A.M."/>
            <person name="Op den Camp H."/>
            <person name="Overmann J."/>
            <person name="Amann R."/>
            <person name="Jetten M.S.M."/>
            <person name="Mascher T."/>
            <person name="Medema M.H."/>
            <person name="Devos D.P."/>
            <person name="Kaster A.-K."/>
            <person name="Ovreas L."/>
            <person name="Rohde M."/>
            <person name="Galperin M.Y."/>
            <person name="Jogler C."/>
        </authorList>
    </citation>
    <scope>NUCLEOTIDE SEQUENCE [LARGE SCALE GENOMIC DNA]</scope>
    <source>
        <strain evidence="2 3">Pan216</strain>
    </source>
</reference>
<dbReference type="RefSeq" id="WP_419193519.1">
    <property type="nucleotide sequence ID" value="NZ_CP036279.1"/>
</dbReference>
<evidence type="ECO:0000313" key="2">
    <source>
        <dbReference type="EMBL" id="QDU61466.1"/>
    </source>
</evidence>